<dbReference type="GO" id="GO:0005886">
    <property type="term" value="C:plasma membrane"/>
    <property type="evidence" value="ECO:0007669"/>
    <property type="project" value="UniProtKB-SubCell"/>
</dbReference>
<feature type="transmembrane region" description="Helical" evidence="6">
    <location>
        <begin position="113"/>
        <end position="131"/>
    </location>
</feature>
<feature type="transmembrane region" description="Helical" evidence="6">
    <location>
        <begin position="20"/>
        <end position="46"/>
    </location>
</feature>
<organism evidence="7 8">
    <name type="scientific">Piscinibacter sakaiensis</name>
    <name type="common">Ideonella sakaiensis</name>
    <dbReference type="NCBI Taxonomy" id="1547922"/>
    <lineage>
        <taxon>Bacteria</taxon>
        <taxon>Pseudomonadati</taxon>
        <taxon>Pseudomonadota</taxon>
        <taxon>Betaproteobacteria</taxon>
        <taxon>Burkholderiales</taxon>
        <taxon>Sphaerotilaceae</taxon>
        <taxon>Piscinibacter</taxon>
    </lineage>
</organism>
<feature type="transmembrane region" description="Helical" evidence="6">
    <location>
        <begin position="384"/>
        <end position="406"/>
    </location>
</feature>
<dbReference type="PANTHER" id="PTHR23513">
    <property type="entry name" value="INTEGRAL MEMBRANE EFFLUX PROTEIN-RELATED"/>
    <property type="match status" value="1"/>
</dbReference>
<evidence type="ECO:0000256" key="1">
    <source>
        <dbReference type="ARBA" id="ARBA00004651"/>
    </source>
</evidence>
<dbReference type="EMBL" id="BBYR01000007">
    <property type="protein sequence ID" value="GAP34323.1"/>
    <property type="molecule type" value="Genomic_DNA"/>
</dbReference>
<dbReference type="RefSeq" id="WP_054018467.1">
    <property type="nucleotide sequence ID" value="NZ_BBYR01000007.1"/>
</dbReference>
<keyword evidence="4 6" id="KW-1133">Transmembrane helix</keyword>
<name>A0A0K8NVB8_PISS1</name>
<keyword evidence="2" id="KW-1003">Cell membrane</keyword>
<protein>
    <submittedName>
        <fullName evidence="7">Drug transport protein</fullName>
    </submittedName>
</protein>
<comment type="caution">
    <text evidence="7">The sequence shown here is derived from an EMBL/GenBank/DDBJ whole genome shotgun (WGS) entry which is preliminary data.</text>
</comment>
<feature type="transmembrane region" description="Helical" evidence="6">
    <location>
        <begin position="88"/>
        <end position="106"/>
    </location>
</feature>
<feature type="transmembrane region" description="Helical" evidence="6">
    <location>
        <begin position="319"/>
        <end position="338"/>
    </location>
</feature>
<evidence type="ECO:0000256" key="3">
    <source>
        <dbReference type="ARBA" id="ARBA00022692"/>
    </source>
</evidence>
<feature type="transmembrane region" description="Helical" evidence="6">
    <location>
        <begin position="58"/>
        <end position="76"/>
    </location>
</feature>
<dbReference type="Pfam" id="PF07690">
    <property type="entry name" value="MFS_1"/>
    <property type="match status" value="1"/>
</dbReference>
<dbReference type="InterPro" id="IPR036259">
    <property type="entry name" value="MFS_trans_sf"/>
</dbReference>
<evidence type="ECO:0000313" key="7">
    <source>
        <dbReference type="EMBL" id="GAP34323.1"/>
    </source>
</evidence>
<dbReference type="InterPro" id="IPR011701">
    <property type="entry name" value="MFS"/>
</dbReference>
<feature type="transmembrane region" description="Helical" evidence="6">
    <location>
        <begin position="359"/>
        <end position="378"/>
    </location>
</feature>
<dbReference type="Proteomes" id="UP000037660">
    <property type="component" value="Unassembled WGS sequence"/>
</dbReference>
<reference evidence="7 8" key="2">
    <citation type="journal article" date="2016" name="Science">
        <title>A bacterium that degrades and assimilates poly(ethylene terephthalate).</title>
        <authorList>
            <person name="Yoshida S."/>
            <person name="Hiraga K."/>
            <person name="Takehana T."/>
            <person name="Taniguchi I."/>
            <person name="Yamaji H."/>
            <person name="Maeda Y."/>
            <person name="Toyohara K."/>
            <person name="Miyamoto K."/>
            <person name="Kimura Y."/>
            <person name="Oda K."/>
        </authorList>
    </citation>
    <scope>NUCLEOTIDE SEQUENCE [LARGE SCALE GENOMIC DNA]</scope>
    <source>
        <strain evidence="8">NBRC 110686 / TISTR 2288 / 201-F6</strain>
    </source>
</reference>
<keyword evidence="5 6" id="KW-0472">Membrane</keyword>
<evidence type="ECO:0000256" key="6">
    <source>
        <dbReference type="SAM" id="Phobius"/>
    </source>
</evidence>
<sequence length="447" mass="45676">MSSHPPHDALLPAWRALPAPVRALLLGECLGLLSTASMQVAVSWWISRHAGAAGLARYAALMGLVALVVTPLLSPAGDRWPKRRVIRIGRLMLVLDAAALAALCTAGRFDLGLLALCGLVSAAATALLWPVESSLLAELVAPEGLSTAIRWRRAAQSVGGLAGPALGGGVIAALGLDAAMAIDLGLFALAAAVAWRAAPAAGPAAAAARRPWLADLADGLRAKWQVRLDRWWTLAGAAMMLSLLPASGLLLPLRIQSLGLSAAWFGACSAALSLGVLAGVAGVAPWLVARHGRVGALALAILACGAAIAGLALCDAAPGLVALFALMGLGLSVTQWVGQTHRLLAMPAAYRARMSAAHLTVAHAVAALAPALAGGLLQHLPVSGVYGVLAVGFAASGLLLLAVPGLGPFLRQEPRAVEGWYQRAYPGAFRARATAPAEPRHGQARRR</sequence>
<gene>
    <name evidence="7" type="ORF">ISF6_4498</name>
</gene>
<keyword evidence="3 6" id="KW-0812">Transmembrane</keyword>
<feature type="transmembrane region" description="Helical" evidence="6">
    <location>
        <begin position="263"/>
        <end position="287"/>
    </location>
</feature>
<comment type="subcellular location">
    <subcellularLocation>
        <location evidence="1">Cell membrane</location>
        <topology evidence="1">Multi-pass membrane protein</topology>
    </subcellularLocation>
</comment>
<dbReference type="AlphaFoldDB" id="A0A0K8NVB8"/>
<dbReference type="Gene3D" id="1.20.1250.20">
    <property type="entry name" value="MFS general substrate transporter like domains"/>
    <property type="match status" value="1"/>
</dbReference>
<feature type="transmembrane region" description="Helical" evidence="6">
    <location>
        <begin position="231"/>
        <end position="251"/>
    </location>
</feature>
<proteinExistence type="predicted"/>
<evidence type="ECO:0000256" key="2">
    <source>
        <dbReference type="ARBA" id="ARBA00022475"/>
    </source>
</evidence>
<feature type="transmembrane region" description="Helical" evidence="6">
    <location>
        <begin position="294"/>
        <end position="313"/>
    </location>
</feature>
<dbReference type="PANTHER" id="PTHR23513:SF6">
    <property type="entry name" value="MAJOR FACILITATOR SUPERFAMILY ASSOCIATED DOMAIN-CONTAINING PROTEIN"/>
    <property type="match status" value="1"/>
</dbReference>
<dbReference type="STRING" id="1547922.ISF6_4498"/>
<keyword evidence="8" id="KW-1185">Reference proteome</keyword>
<feature type="transmembrane region" description="Helical" evidence="6">
    <location>
        <begin position="170"/>
        <end position="195"/>
    </location>
</feature>
<evidence type="ECO:0000256" key="4">
    <source>
        <dbReference type="ARBA" id="ARBA00022989"/>
    </source>
</evidence>
<dbReference type="SUPFAM" id="SSF103473">
    <property type="entry name" value="MFS general substrate transporter"/>
    <property type="match status" value="1"/>
</dbReference>
<accession>A0A0K8NVB8</accession>
<dbReference type="GO" id="GO:0022857">
    <property type="term" value="F:transmembrane transporter activity"/>
    <property type="evidence" value="ECO:0007669"/>
    <property type="project" value="InterPro"/>
</dbReference>
<dbReference type="OrthoDB" id="9151053at2"/>
<reference evidence="8" key="1">
    <citation type="submission" date="2015-07" db="EMBL/GenBank/DDBJ databases">
        <title>Discovery of a poly(ethylene terephthalate assimilation.</title>
        <authorList>
            <person name="Yoshida S."/>
            <person name="Hiraga K."/>
            <person name="Takehana T."/>
            <person name="Taniguchi I."/>
            <person name="Yamaji H."/>
            <person name="Maeda Y."/>
            <person name="Toyohara K."/>
            <person name="Miyamoto K."/>
            <person name="Kimura Y."/>
            <person name="Oda K."/>
        </authorList>
    </citation>
    <scope>NUCLEOTIDE SEQUENCE [LARGE SCALE GENOMIC DNA]</scope>
    <source>
        <strain evidence="8">NBRC 110686 / TISTR 2288 / 201-F6</strain>
    </source>
</reference>
<evidence type="ECO:0000313" key="8">
    <source>
        <dbReference type="Proteomes" id="UP000037660"/>
    </source>
</evidence>
<evidence type="ECO:0000256" key="5">
    <source>
        <dbReference type="ARBA" id="ARBA00023136"/>
    </source>
</evidence>